<proteinExistence type="predicted"/>
<evidence type="ECO:0000313" key="1">
    <source>
        <dbReference type="EMBL" id="ELY82821.1"/>
    </source>
</evidence>
<accession>L9ZA08</accession>
<dbReference type="eggNOG" id="arCOG07527">
    <property type="taxonomic scope" value="Archaea"/>
</dbReference>
<dbReference type="AlphaFoldDB" id="L9ZA08"/>
<protein>
    <recommendedName>
        <fullName evidence="3">Halocin C8</fullName>
    </recommendedName>
</protein>
<dbReference type="EMBL" id="AOII01000014">
    <property type="protein sequence ID" value="ELY82821.1"/>
    <property type="molecule type" value="Genomic_DNA"/>
</dbReference>
<gene>
    <name evidence="1" type="ORF">C487_01040</name>
</gene>
<sequence length="241" mass="25108">MGTATAALTTIGIGSVSAETPDGFDKLTDSEATEVYERLQDTPEFRKLEREVRKEGNTLADHDITAGRVDGKDRLELVSVPIAGSSADEAYLTIGRSLDSAEVTIASLEYVERSIERPSADVQSIDDVEGTITARVVDALDGMEETVHDVSLDSSGPAAESDEISVAFDIGCAGCKTAVKQICRIGCGASTAFICGVLTGLGYITGGACFAFTQAACAAISQVGCDSPAKDICSHPKLDLC</sequence>
<dbReference type="InterPro" id="IPR031033">
    <property type="entry name" value="Halocin_C8_dom"/>
</dbReference>
<comment type="caution">
    <text evidence="1">The sequence shown here is derived from an EMBL/GenBank/DDBJ whole genome shotgun (WGS) entry which is preliminary data.</text>
</comment>
<dbReference type="Proteomes" id="UP000011618">
    <property type="component" value="Unassembled WGS sequence"/>
</dbReference>
<evidence type="ECO:0008006" key="3">
    <source>
        <dbReference type="Google" id="ProtNLM"/>
    </source>
</evidence>
<reference evidence="1 2" key="1">
    <citation type="journal article" date="2014" name="PLoS Genet.">
        <title>Phylogenetically driven sequencing of extremely halophilic archaea reveals strategies for static and dynamic osmo-response.</title>
        <authorList>
            <person name="Becker E.A."/>
            <person name="Seitzer P.M."/>
            <person name="Tritt A."/>
            <person name="Larsen D."/>
            <person name="Krusor M."/>
            <person name="Yao A.I."/>
            <person name="Wu D."/>
            <person name="Madern D."/>
            <person name="Eisen J.A."/>
            <person name="Darling A.E."/>
            <person name="Facciotti M.T."/>
        </authorList>
    </citation>
    <scope>NUCLEOTIDE SEQUENCE [LARGE SCALE GENOMIC DNA]</scope>
    <source>
        <strain evidence="1 2">DSM 3751</strain>
    </source>
</reference>
<evidence type="ECO:0000313" key="2">
    <source>
        <dbReference type="Proteomes" id="UP000011618"/>
    </source>
</evidence>
<name>L9ZA08_9EURY</name>
<dbReference type="NCBIfam" id="TIGR04449">
    <property type="entry name" value="halocin_C8_dom"/>
    <property type="match status" value="1"/>
</dbReference>
<organism evidence="1 2">
    <name type="scientific">Natrinema pallidum DSM 3751</name>
    <dbReference type="NCBI Taxonomy" id="1227495"/>
    <lineage>
        <taxon>Archaea</taxon>
        <taxon>Methanobacteriati</taxon>
        <taxon>Methanobacteriota</taxon>
        <taxon>Stenosarchaea group</taxon>
        <taxon>Halobacteria</taxon>
        <taxon>Halobacteriales</taxon>
        <taxon>Natrialbaceae</taxon>
        <taxon>Natrinema</taxon>
    </lineage>
</organism>